<name>A0A915Z7Y5_9GLOM</name>
<evidence type="ECO:0000313" key="1">
    <source>
        <dbReference type="EMBL" id="CAB5365366.1"/>
    </source>
</evidence>
<dbReference type="AlphaFoldDB" id="A0A915Z7Y5"/>
<reference evidence="1" key="1">
    <citation type="submission" date="2020-05" db="EMBL/GenBank/DDBJ databases">
        <authorList>
            <person name="Rincon C."/>
            <person name="Sanders R I."/>
            <person name="Robbins C."/>
            <person name="Chaturvedi A."/>
        </authorList>
    </citation>
    <scope>NUCLEOTIDE SEQUENCE</scope>
    <source>
        <strain evidence="1">CHB12</strain>
    </source>
</reference>
<proteinExistence type="predicted"/>
<accession>A0A915Z7Y5</accession>
<dbReference type="Proteomes" id="UP000684084">
    <property type="component" value="Unassembled WGS sequence"/>
</dbReference>
<organism evidence="1 2">
    <name type="scientific">Rhizophagus irregularis</name>
    <dbReference type="NCBI Taxonomy" id="588596"/>
    <lineage>
        <taxon>Eukaryota</taxon>
        <taxon>Fungi</taxon>
        <taxon>Fungi incertae sedis</taxon>
        <taxon>Mucoromycota</taxon>
        <taxon>Glomeromycotina</taxon>
        <taxon>Glomeromycetes</taxon>
        <taxon>Glomerales</taxon>
        <taxon>Glomeraceae</taxon>
        <taxon>Rhizophagus</taxon>
    </lineage>
</organism>
<dbReference type="EMBL" id="CAGKOT010000021">
    <property type="protein sequence ID" value="CAB5365366.1"/>
    <property type="molecule type" value="Genomic_DNA"/>
</dbReference>
<comment type="caution">
    <text evidence="1">The sequence shown here is derived from an EMBL/GenBank/DDBJ whole genome shotgun (WGS) entry which is preliminary data.</text>
</comment>
<gene>
    <name evidence="1" type="ORF">CHRIB12_LOCUS10378</name>
</gene>
<evidence type="ECO:0000313" key="2">
    <source>
        <dbReference type="Proteomes" id="UP000684084"/>
    </source>
</evidence>
<sequence length="66" mass="8154">MYMFNIFYYLKNNPTTKFDPLTDFCQFRILKQKKKKIISSFIIQLRLAKMYHEIMDVKIFPKVYGY</sequence>
<protein>
    <submittedName>
        <fullName evidence="1">Uncharacterized protein</fullName>
    </submittedName>
</protein>